<name>A0ABQ9GV48_9NEOP</name>
<keyword evidence="2" id="KW-1185">Reference proteome</keyword>
<dbReference type="Proteomes" id="UP001159363">
    <property type="component" value="Chromosome 8"/>
</dbReference>
<dbReference type="EMBL" id="JARBHB010000009">
    <property type="protein sequence ID" value="KAJ8875897.1"/>
    <property type="molecule type" value="Genomic_DNA"/>
</dbReference>
<protein>
    <submittedName>
        <fullName evidence="1">Uncharacterized protein</fullName>
    </submittedName>
</protein>
<accession>A0ABQ9GV48</accession>
<reference evidence="1 2" key="1">
    <citation type="submission" date="2023-02" db="EMBL/GenBank/DDBJ databases">
        <title>LHISI_Scaffold_Assembly.</title>
        <authorList>
            <person name="Stuart O.P."/>
            <person name="Cleave R."/>
            <person name="Magrath M.J.L."/>
            <person name="Mikheyev A.S."/>
        </authorList>
    </citation>
    <scope>NUCLEOTIDE SEQUENCE [LARGE SCALE GENOMIC DNA]</scope>
    <source>
        <strain evidence="1">Daus_M_001</strain>
        <tissue evidence="1">Leg muscle</tissue>
    </source>
</reference>
<evidence type="ECO:0000313" key="2">
    <source>
        <dbReference type="Proteomes" id="UP001159363"/>
    </source>
</evidence>
<evidence type="ECO:0000313" key="1">
    <source>
        <dbReference type="EMBL" id="KAJ8875897.1"/>
    </source>
</evidence>
<proteinExistence type="predicted"/>
<sequence>MEVCAHGAGPGGLLYVCSTHVATIYCVGRGNAPVHITRICIKGLLQTANWKEGVSTVHIGGGDVHQSIVLYLVRMRDGGVCARCRAGGVALRLLNTRGDDILCWSGKRPQGGGNLRALRKPADLRHRSARFLHAKTREPPGRGLNPVCLGARRVGQPLSHLGPRIMIQILLQIRSERVKKLQCRNESPCKRYIAISALEQPCVGMILKKCSFAELASMSRRVGSTLRVRRSVYGSSQSRAGPRRPSDPVPHWVTHLRVRWRLREVIRRGAPRHCNDCPAPLDFLTLSPHTRIVVYARNTSLRCTGNRELPAGMCDGGVLDLVTRGRLKLLETEADETHLYVCQHVGTMSFSPGFPARRVSRLTPAIQAGITQPPTCTTQRPTANEIQDRSSQVVPRLAWLASKPRHQPADERLYCPQRAPLKPGSGVWRPPPPPFRNLPSVITLRFHAPIASIWDARNRIRLEIASQKQTSDTVTIPYDRVERCQERKINIKASERASVDVFTRNKRPCSQDGKTQFFCPRSLARDKTACPKLLPIQCYQLYRAHVTPPFYITGTLLPQRGGRSVPCEGPWPPSWLSVSLRRRGEANPPPPSAPIKHILCCKASILVQDSQGSAWELFPGACHSGRPVTLHCWVCPHLDCSCSEDVGNDDTATAQLFSAVVLHGRRHEEKRQWPPLRIARHWPSQRCDLPWVLVRSAGSCLQSLGNSRSACRNRWPGFY</sequence>
<gene>
    <name evidence="1" type="ORF">PR048_023804</name>
</gene>
<comment type="caution">
    <text evidence="1">The sequence shown here is derived from an EMBL/GenBank/DDBJ whole genome shotgun (WGS) entry which is preliminary data.</text>
</comment>
<organism evidence="1 2">
    <name type="scientific">Dryococelus australis</name>
    <dbReference type="NCBI Taxonomy" id="614101"/>
    <lineage>
        <taxon>Eukaryota</taxon>
        <taxon>Metazoa</taxon>
        <taxon>Ecdysozoa</taxon>
        <taxon>Arthropoda</taxon>
        <taxon>Hexapoda</taxon>
        <taxon>Insecta</taxon>
        <taxon>Pterygota</taxon>
        <taxon>Neoptera</taxon>
        <taxon>Polyneoptera</taxon>
        <taxon>Phasmatodea</taxon>
        <taxon>Verophasmatodea</taxon>
        <taxon>Anareolatae</taxon>
        <taxon>Phasmatidae</taxon>
        <taxon>Eurycanthinae</taxon>
        <taxon>Dryococelus</taxon>
    </lineage>
</organism>